<dbReference type="NCBIfam" id="NF006771">
    <property type="entry name" value="PRK09290.1-5"/>
    <property type="match status" value="1"/>
</dbReference>
<evidence type="ECO:0000256" key="1">
    <source>
        <dbReference type="ARBA" id="ARBA00006153"/>
    </source>
</evidence>
<dbReference type="EMBL" id="MLJJ01000055">
    <property type="protein sequence ID" value="ORM90856.1"/>
    <property type="molecule type" value="Genomic_DNA"/>
</dbReference>
<dbReference type="GO" id="GO:0016787">
    <property type="term" value="F:hydrolase activity"/>
    <property type="evidence" value="ECO:0007669"/>
    <property type="project" value="UniProtKB-KW"/>
</dbReference>
<keyword evidence="5" id="KW-1185">Reference proteome</keyword>
<evidence type="ECO:0000313" key="5">
    <source>
        <dbReference type="Proteomes" id="UP000193785"/>
    </source>
</evidence>
<comment type="similarity">
    <text evidence="1">Belongs to the peptidase M20 family.</text>
</comment>
<dbReference type="PANTHER" id="PTHR32494:SF5">
    <property type="entry name" value="ALLANTOATE AMIDOHYDROLASE"/>
    <property type="match status" value="1"/>
</dbReference>
<proteinExistence type="inferred from homology"/>
<reference evidence="4 5" key="1">
    <citation type="journal article" date="2017" name="Antonie Van Leeuwenhoek">
        <title>Phylogenomic resolution of the bacterial genus Pantoea and its relationship with Erwinia and Tatumella.</title>
        <authorList>
            <person name="Palmer M."/>
            <person name="Steenkamp E.T."/>
            <person name="Coetzee M.P."/>
            <person name="Chan W.Y."/>
            <person name="van Zyl E."/>
            <person name="De Maayer P."/>
            <person name="Coutinho T.A."/>
            <person name="Blom J."/>
            <person name="Smits T.H."/>
            <person name="Duffy B."/>
            <person name="Venter S.N."/>
        </authorList>
    </citation>
    <scope>NUCLEOTIDE SEQUENCE [LARGE SCALE GENOMIC DNA]</scope>
    <source>
        <strain evidence="4 5">LMG 5345</strain>
    </source>
</reference>
<dbReference type="CDD" id="cd03884">
    <property type="entry name" value="M20_bAS"/>
    <property type="match status" value="1"/>
</dbReference>
<dbReference type="PANTHER" id="PTHR32494">
    <property type="entry name" value="ALLANTOATE DEIMINASE-RELATED"/>
    <property type="match status" value="1"/>
</dbReference>
<name>A0ABX3UM79_9GAMM</name>
<dbReference type="Pfam" id="PF01546">
    <property type="entry name" value="Peptidase_M20"/>
    <property type="match status" value="1"/>
</dbReference>
<gene>
    <name evidence="4" type="ORF">HA46_19095</name>
</gene>
<dbReference type="Pfam" id="PF07687">
    <property type="entry name" value="M20_dimer"/>
    <property type="match status" value="1"/>
</dbReference>
<protein>
    <submittedName>
        <fullName evidence="4">Zn-dependent hydrolase</fullName>
    </submittedName>
</protein>
<dbReference type="Gene3D" id="3.40.630.10">
    <property type="entry name" value="Zn peptidases"/>
    <property type="match status" value="1"/>
</dbReference>
<comment type="caution">
    <text evidence="4">The sequence shown here is derived from an EMBL/GenBank/DDBJ whole genome shotgun (WGS) entry which is preliminary data.</text>
</comment>
<feature type="domain" description="Peptidase M20 dimerisation" evidence="3">
    <location>
        <begin position="224"/>
        <end position="322"/>
    </location>
</feature>
<evidence type="ECO:0000259" key="3">
    <source>
        <dbReference type="Pfam" id="PF07687"/>
    </source>
</evidence>
<dbReference type="Proteomes" id="UP000193785">
    <property type="component" value="Unassembled WGS sequence"/>
</dbReference>
<organism evidence="4 5">
    <name type="scientific">Pantoea septica</name>
    <dbReference type="NCBI Taxonomy" id="472695"/>
    <lineage>
        <taxon>Bacteria</taxon>
        <taxon>Pseudomonadati</taxon>
        <taxon>Pseudomonadota</taxon>
        <taxon>Gammaproteobacteria</taxon>
        <taxon>Enterobacterales</taxon>
        <taxon>Erwiniaceae</taxon>
        <taxon>Pantoea</taxon>
    </lineage>
</organism>
<dbReference type="InterPro" id="IPR010158">
    <property type="entry name" value="Amidase_Cbmase"/>
</dbReference>
<evidence type="ECO:0000313" key="4">
    <source>
        <dbReference type="EMBL" id="ORM90856.1"/>
    </source>
</evidence>
<dbReference type="RefSeq" id="WP_084886210.1">
    <property type="nucleotide sequence ID" value="NZ_JBLEZF010000003.1"/>
</dbReference>
<dbReference type="SUPFAM" id="SSF55031">
    <property type="entry name" value="Bacterial exopeptidase dimerisation domain"/>
    <property type="match status" value="1"/>
</dbReference>
<evidence type="ECO:0000256" key="2">
    <source>
        <dbReference type="ARBA" id="ARBA00022801"/>
    </source>
</evidence>
<dbReference type="InterPro" id="IPR002933">
    <property type="entry name" value="Peptidase_M20"/>
</dbReference>
<dbReference type="InterPro" id="IPR036264">
    <property type="entry name" value="Bact_exopeptidase_dim_dom"/>
</dbReference>
<dbReference type="PIRSF" id="PIRSF001235">
    <property type="entry name" value="Amidase_carbamoylase"/>
    <property type="match status" value="1"/>
</dbReference>
<sequence length="421" mass="44568">MKLNQNPTDSSTASSLTINGARLWHNLMEMAAIGATDKGGSSRLALSAEDSEGRRKLIADCQLLGMSVTSDAIGNLFCRLEGTHPEFDPVVMGSHLDTQPKGGRFDGVYGVLAALEVIRTLHDAGLQPKRSIEIAVWTNEEGARFTPAMMGSAVFAGIMPLEDALARLDASGISVAASLEKERWAGDSPLGRAFNAYFEAHIEQGPVLEERDLVIGVVTGGQAISWLDVTVTGNSAHAGTTPMQNRTDAFLAVASMAAALEEVAKSFAPEGLLTIGELTISSASRNTIPGNVVFTVDLRHPDDAVLAQFDQACRQSLASVAKRRGVQVSVKQHWLSAATPFDESCVALVNEAATASGYTHQRMISGAGHDAIHIAKHCPTTMIFIPCAGGISHNEAESIEPEHAEKGANVLFKAVTARADM</sequence>
<dbReference type="NCBIfam" id="NF006769">
    <property type="entry name" value="PRK09290.1-3"/>
    <property type="match status" value="1"/>
</dbReference>
<dbReference type="SUPFAM" id="SSF53187">
    <property type="entry name" value="Zn-dependent exopeptidases"/>
    <property type="match status" value="1"/>
</dbReference>
<dbReference type="NCBIfam" id="TIGR01879">
    <property type="entry name" value="hydantase"/>
    <property type="match status" value="1"/>
</dbReference>
<dbReference type="InterPro" id="IPR011650">
    <property type="entry name" value="Peptidase_M20_dimer"/>
</dbReference>
<dbReference type="Gene3D" id="3.30.70.360">
    <property type="match status" value="1"/>
</dbReference>
<accession>A0ABX3UM79</accession>
<keyword evidence="2 4" id="KW-0378">Hydrolase</keyword>